<evidence type="ECO:0000313" key="2">
    <source>
        <dbReference type="EMBL" id="PWA04934.1"/>
    </source>
</evidence>
<evidence type="ECO:0000256" key="1">
    <source>
        <dbReference type="SAM" id="SignalP"/>
    </source>
</evidence>
<gene>
    <name evidence="2" type="ORF">DB895_09205</name>
</gene>
<accession>A0A2U1JIV5</accession>
<dbReference type="Proteomes" id="UP000245449">
    <property type="component" value="Unassembled WGS sequence"/>
</dbReference>
<reference evidence="2 3" key="1">
    <citation type="submission" date="2018-04" db="EMBL/GenBank/DDBJ databases">
        <title>Flavobacterium sp. nov., isolated from glacier ice.</title>
        <authorList>
            <person name="Liu Q."/>
            <person name="Xin Y.-H."/>
        </authorList>
    </citation>
    <scope>NUCLEOTIDE SEQUENCE [LARGE SCALE GENOMIC DNA]</scope>
    <source>
        <strain evidence="2 3">RB1R5</strain>
    </source>
</reference>
<dbReference type="AlphaFoldDB" id="A0A2U1JIV5"/>
<evidence type="ECO:0008006" key="4">
    <source>
        <dbReference type="Google" id="ProtNLM"/>
    </source>
</evidence>
<dbReference type="Gene3D" id="2.40.160.50">
    <property type="entry name" value="membrane protein fhac: a member of the omp85/tpsb transporter family"/>
    <property type="match status" value="1"/>
</dbReference>
<keyword evidence="3" id="KW-1185">Reference proteome</keyword>
<feature type="signal peptide" evidence="1">
    <location>
        <begin position="1"/>
        <end position="22"/>
    </location>
</feature>
<evidence type="ECO:0000313" key="3">
    <source>
        <dbReference type="Proteomes" id="UP000245449"/>
    </source>
</evidence>
<dbReference type="OrthoDB" id="9811416at2"/>
<dbReference type="EMBL" id="QCZI01000010">
    <property type="protein sequence ID" value="PWA04934.1"/>
    <property type="molecule type" value="Genomic_DNA"/>
</dbReference>
<proteinExistence type="predicted"/>
<keyword evidence="1" id="KW-0732">Signal</keyword>
<name>A0A2U1JIV5_9FLAO</name>
<feature type="chain" id="PRO_5015581748" description="Haemolysin activator HlyB C-terminal domain-containing protein" evidence="1">
    <location>
        <begin position="23"/>
        <end position="554"/>
    </location>
</feature>
<sequence length="554" mass="63746">MFHLKKAFFIFSILCFSLNSSAQKLHLTISGKSKSENTLIDSVGYNKNHVNAKSIVDEMNLMSNTLTQIGYIENEFLDYKKINDSSFTSQFDLGVKTEYIYISRNATLNSLFNTNKDTLIIPYKRIELFLKQTLSTLEKKGFALAKLKLTNFKKNDNHLYADLQVILGQQRQLDGIVIRGYDKFPEGHILNIRRIYKNQTFNQDNLKKVHADFEKFRFVKQVKYPEILFEKDSTIIYVYLEKTKSNNFEGFIGFSNDKGNKIALNGFLDLNLNNTLNSGEAFSLLWKGESNQQRTLNVALAIPYIFKSPFGIKTQLNIFKQDSTFQNAKKAIDVGYFFNYNTRIYLGYQSTESSDIQNQNNNSISDYSNQFITSNFEFADYKEDDLLFPEKTKINIAVGTGSRNSKFNTTHQFFTNIDLKHNLYLNEKNSINIKSQNFYLQSNEYITNELYRFGGINSIRGYSENSLQCNLLTSILTEYRYIFTPTLYIHSITDYGYYQDKSTNNNGNLLGLGIGFGVLTKNGLLNIIYANGSTKEGGIKNSNSIVHIRFKTNF</sequence>
<comment type="caution">
    <text evidence="2">The sequence shown here is derived from an EMBL/GenBank/DDBJ whole genome shotgun (WGS) entry which is preliminary data.</text>
</comment>
<organism evidence="2 3">
    <name type="scientific">Flavobacterium psychrotolerans</name>
    <dbReference type="NCBI Taxonomy" id="2169410"/>
    <lineage>
        <taxon>Bacteria</taxon>
        <taxon>Pseudomonadati</taxon>
        <taxon>Bacteroidota</taxon>
        <taxon>Flavobacteriia</taxon>
        <taxon>Flavobacteriales</taxon>
        <taxon>Flavobacteriaceae</taxon>
        <taxon>Flavobacterium</taxon>
    </lineage>
</organism>
<protein>
    <recommendedName>
        <fullName evidence="4">Haemolysin activator HlyB C-terminal domain-containing protein</fullName>
    </recommendedName>
</protein>